<sequence>MTLPVLTPEQARERMAQGAVLVDVRNDDEYRRAHIAEAVHAPLTRLEQNGLPEAAQSASVLVFHCKSGMRTQSAADLLAGFAEADKREVFVLSGGLDAWKQAGLPVREDASQPLELMRQVQIAAGSMVLGGVLLGWLVSPVFYLLSGFVGAGLIFAGVSGCCMLARLLAKMPWNTKASLGRKHGS</sequence>
<evidence type="ECO:0000259" key="2">
    <source>
        <dbReference type="PROSITE" id="PS50206"/>
    </source>
</evidence>
<dbReference type="Pfam" id="PF00581">
    <property type="entry name" value="Rhodanese"/>
    <property type="match status" value="1"/>
</dbReference>
<feature type="transmembrane region" description="Helical" evidence="1">
    <location>
        <begin position="122"/>
        <end position="142"/>
    </location>
</feature>
<evidence type="ECO:0000256" key="1">
    <source>
        <dbReference type="SAM" id="Phobius"/>
    </source>
</evidence>
<evidence type="ECO:0000313" key="3">
    <source>
        <dbReference type="EMBL" id="RRD90720.1"/>
    </source>
</evidence>
<dbReference type="SMART" id="SM00450">
    <property type="entry name" value="RHOD"/>
    <property type="match status" value="1"/>
</dbReference>
<dbReference type="PROSITE" id="PS50206">
    <property type="entry name" value="RHODANESE_3"/>
    <property type="match status" value="1"/>
</dbReference>
<dbReference type="EMBL" id="RQYC01000004">
    <property type="protein sequence ID" value="RRD90720.1"/>
    <property type="molecule type" value="Genomic_DNA"/>
</dbReference>
<dbReference type="OrthoDB" id="1445766at2"/>
<proteinExistence type="predicted"/>
<dbReference type="InterPro" id="IPR021309">
    <property type="entry name" value="YgaP-like_TM"/>
</dbReference>
<accession>A0A3P2A8X0</accession>
<dbReference type="InterPro" id="IPR050229">
    <property type="entry name" value="GlpE_sulfurtransferase"/>
</dbReference>
<organism evidence="3 4">
    <name type="scientific">Conchiformibius steedae</name>
    <dbReference type="NCBI Taxonomy" id="153493"/>
    <lineage>
        <taxon>Bacteria</taxon>
        <taxon>Pseudomonadati</taxon>
        <taxon>Pseudomonadota</taxon>
        <taxon>Betaproteobacteria</taxon>
        <taxon>Neisseriales</taxon>
        <taxon>Neisseriaceae</taxon>
        <taxon>Conchiformibius</taxon>
    </lineage>
</organism>
<keyword evidence="1" id="KW-1133">Transmembrane helix</keyword>
<keyword evidence="1" id="KW-0812">Transmembrane</keyword>
<feature type="transmembrane region" description="Helical" evidence="1">
    <location>
        <begin position="148"/>
        <end position="169"/>
    </location>
</feature>
<evidence type="ECO:0000313" key="4">
    <source>
        <dbReference type="Proteomes" id="UP000269923"/>
    </source>
</evidence>
<comment type="caution">
    <text evidence="3">The sequence shown here is derived from an EMBL/GenBank/DDBJ whole genome shotgun (WGS) entry which is preliminary data.</text>
</comment>
<keyword evidence="4" id="KW-1185">Reference proteome</keyword>
<dbReference type="RefSeq" id="WP_124794289.1">
    <property type="nucleotide sequence ID" value="NZ_RQYC01000004.1"/>
</dbReference>
<protein>
    <submittedName>
        <fullName evidence="3">DUF2892 domain-containing protein</fullName>
    </submittedName>
</protein>
<dbReference type="AlphaFoldDB" id="A0A3P2A8X0"/>
<dbReference type="Gene3D" id="3.40.250.10">
    <property type="entry name" value="Rhodanese-like domain"/>
    <property type="match status" value="1"/>
</dbReference>
<dbReference type="SUPFAM" id="SSF52821">
    <property type="entry name" value="Rhodanese/Cell cycle control phosphatase"/>
    <property type="match status" value="1"/>
</dbReference>
<reference evidence="3 4" key="1">
    <citation type="submission" date="2018-11" db="EMBL/GenBank/DDBJ databases">
        <title>Genomes From Bacteria Associated with the Canine Oral Cavity: a Test Case for Automated Genome-Based Taxonomic Assignment.</title>
        <authorList>
            <person name="Coil D.A."/>
            <person name="Jospin G."/>
            <person name="Darling A.E."/>
            <person name="Wallis C."/>
            <person name="Davis I.J."/>
            <person name="Harris S."/>
            <person name="Eisen J.A."/>
            <person name="Holcombe L.J."/>
            <person name="O'Flynn C."/>
        </authorList>
    </citation>
    <scope>NUCLEOTIDE SEQUENCE [LARGE SCALE GENOMIC DNA]</scope>
    <source>
        <strain evidence="3 4">COT-280</strain>
    </source>
</reference>
<feature type="domain" description="Rhodanese" evidence="2">
    <location>
        <begin position="15"/>
        <end position="108"/>
    </location>
</feature>
<dbReference type="InterPro" id="IPR036873">
    <property type="entry name" value="Rhodanese-like_dom_sf"/>
</dbReference>
<keyword evidence="1" id="KW-0472">Membrane</keyword>
<name>A0A3P2A8X0_9NEIS</name>
<dbReference type="PANTHER" id="PTHR43031:SF18">
    <property type="entry name" value="RHODANESE-RELATED SULFURTRANSFERASES"/>
    <property type="match status" value="1"/>
</dbReference>
<dbReference type="InterPro" id="IPR001763">
    <property type="entry name" value="Rhodanese-like_dom"/>
</dbReference>
<dbReference type="Pfam" id="PF11127">
    <property type="entry name" value="YgaP-like_TM"/>
    <property type="match status" value="1"/>
</dbReference>
<dbReference type="PANTHER" id="PTHR43031">
    <property type="entry name" value="FAD-DEPENDENT OXIDOREDUCTASE"/>
    <property type="match status" value="1"/>
</dbReference>
<dbReference type="Proteomes" id="UP000269923">
    <property type="component" value="Unassembled WGS sequence"/>
</dbReference>
<gene>
    <name evidence="3" type="ORF">EII21_03655</name>
</gene>
<dbReference type="Gene3D" id="6.10.140.1340">
    <property type="match status" value="1"/>
</dbReference>